<protein>
    <submittedName>
        <fullName evidence="1">Uncharacterized protein</fullName>
    </submittedName>
</protein>
<keyword evidence="2" id="KW-1185">Reference proteome</keyword>
<dbReference type="Proteomes" id="UP001054945">
    <property type="component" value="Unassembled WGS sequence"/>
</dbReference>
<name>A0AAV4MRW4_CAEEX</name>
<dbReference type="AlphaFoldDB" id="A0AAV4MRW4"/>
<evidence type="ECO:0000313" key="2">
    <source>
        <dbReference type="Proteomes" id="UP001054945"/>
    </source>
</evidence>
<comment type="caution">
    <text evidence="1">The sequence shown here is derived from an EMBL/GenBank/DDBJ whole genome shotgun (WGS) entry which is preliminary data.</text>
</comment>
<sequence>MTMYNTDFTMALYNTDVKMTLYNTYFSVLIECLLCSFRCHVQRSGPTATASAQPQFRTPVTLRNRLHVTPPSALNGHSLAAYQQGEHPSFYYYQPIPPLPLTQLRIYSRIIRVLVFE</sequence>
<dbReference type="EMBL" id="BPLR01020134">
    <property type="protein sequence ID" value="GIX75103.1"/>
    <property type="molecule type" value="Genomic_DNA"/>
</dbReference>
<proteinExistence type="predicted"/>
<gene>
    <name evidence="1" type="ORF">CEXT_261591</name>
</gene>
<organism evidence="1 2">
    <name type="scientific">Caerostris extrusa</name>
    <name type="common">Bark spider</name>
    <name type="synonym">Caerostris bankana</name>
    <dbReference type="NCBI Taxonomy" id="172846"/>
    <lineage>
        <taxon>Eukaryota</taxon>
        <taxon>Metazoa</taxon>
        <taxon>Ecdysozoa</taxon>
        <taxon>Arthropoda</taxon>
        <taxon>Chelicerata</taxon>
        <taxon>Arachnida</taxon>
        <taxon>Araneae</taxon>
        <taxon>Araneomorphae</taxon>
        <taxon>Entelegynae</taxon>
        <taxon>Araneoidea</taxon>
        <taxon>Araneidae</taxon>
        <taxon>Caerostris</taxon>
    </lineage>
</organism>
<accession>A0AAV4MRW4</accession>
<reference evidence="1 2" key="1">
    <citation type="submission" date="2021-06" db="EMBL/GenBank/DDBJ databases">
        <title>Caerostris extrusa draft genome.</title>
        <authorList>
            <person name="Kono N."/>
            <person name="Arakawa K."/>
        </authorList>
    </citation>
    <scope>NUCLEOTIDE SEQUENCE [LARGE SCALE GENOMIC DNA]</scope>
</reference>
<evidence type="ECO:0000313" key="1">
    <source>
        <dbReference type="EMBL" id="GIX75103.1"/>
    </source>
</evidence>